<dbReference type="Pfam" id="PF11357">
    <property type="entry name" value="Spy1"/>
    <property type="match status" value="1"/>
</dbReference>
<comment type="similarity">
    <text evidence="1">Belongs to the Speedy/Ringo family.</text>
</comment>
<dbReference type="EMBL" id="JAINUF010000004">
    <property type="protein sequence ID" value="KAJ8362782.1"/>
    <property type="molecule type" value="Genomic_DNA"/>
</dbReference>
<reference evidence="4" key="1">
    <citation type="journal article" date="2023" name="Science">
        <title>Genome structures resolve the early diversification of teleost fishes.</title>
        <authorList>
            <person name="Parey E."/>
            <person name="Louis A."/>
            <person name="Montfort J."/>
            <person name="Bouchez O."/>
            <person name="Roques C."/>
            <person name="Iampietro C."/>
            <person name="Lluch J."/>
            <person name="Castinel A."/>
            <person name="Donnadieu C."/>
            <person name="Desvignes T."/>
            <person name="Floi Bucao C."/>
            <person name="Jouanno E."/>
            <person name="Wen M."/>
            <person name="Mejri S."/>
            <person name="Dirks R."/>
            <person name="Jansen H."/>
            <person name="Henkel C."/>
            <person name="Chen W.J."/>
            <person name="Zahm M."/>
            <person name="Cabau C."/>
            <person name="Klopp C."/>
            <person name="Thompson A.W."/>
            <person name="Robinson-Rechavi M."/>
            <person name="Braasch I."/>
            <person name="Lecointre G."/>
            <person name="Bobe J."/>
            <person name="Postlethwait J.H."/>
            <person name="Berthelot C."/>
            <person name="Roest Crollius H."/>
            <person name="Guiguen Y."/>
        </authorList>
    </citation>
    <scope>NUCLEOTIDE SEQUENCE</scope>
    <source>
        <strain evidence="4">WJC10195</strain>
    </source>
</reference>
<proteinExistence type="inferred from homology"/>
<evidence type="ECO:0000313" key="4">
    <source>
        <dbReference type="EMBL" id="KAJ8362782.1"/>
    </source>
</evidence>
<evidence type="ECO:0000256" key="3">
    <source>
        <dbReference type="SAM" id="MobiDB-lite"/>
    </source>
</evidence>
<gene>
    <name evidence="4" type="ORF">SKAU_G00116130</name>
</gene>
<dbReference type="AlphaFoldDB" id="A0A9Q1FMR5"/>
<organism evidence="4 5">
    <name type="scientific">Synaphobranchus kaupii</name>
    <name type="common">Kaup's arrowtooth eel</name>
    <dbReference type="NCBI Taxonomy" id="118154"/>
    <lineage>
        <taxon>Eukaryota</taxon>
        <taxon>Metazoa</taxon>
        <taxon>Chordata</taxon>
        <taxon>Craniata</taxon>
        <taxon>Vertebrata</taxon>
        <taxon>Euteleostomi</taxon>
        <taxon>Actinopterygii</taxon>
        <taxon>Neopterygii</taxon>
        <taxon>Teleostei</taxon>
        <taxon>Anguilliformes</taxon>
        <taxon>Synaphobranchidae</taxon>
        <taxon>Synaphobranchus</taxon>
    </lineage>
</organism>
<dbReference type="Proteomes" id="UP001152622">
    <property type="component" value="Chromosome 4"/>
</dbReference>
<keyword evidence="5" id="KW-1185">Reference proteome</keyword>
<keyword evidence="2" id="KW-0131">Cell cycle</keyword>
<name>A0A9Q1FMR5_SYNKA</name>
<protein>
    <recommendedName>
        <fullName evidence="6">Speedy protein A</fullName>
    </recommendedName>
</protein>
<feature type="region of interest" description="Disordered" evidence="3">
    <location>
        <begin position="349"/>
        <end position="397"/>
    </location>
</feature>
<comment type="caution">
    <text evidence="4">The sequence shown here is derived from an EMBL/GenBank/DDBJ whole genome shotgun (WGS) entry which is preliminary data.</text>
</comment>
<evidence type="ECO:0000256" key="2">
    <source>
        <dbReference type="ARBA" id="ARBA00023306"/>
    </source>
</evidence>
<evidence type="ECO:0008006" key="6">
    <source>
        <dbReference type="Google" id="ProtNLM"/>
    </source>
</evidence>
<dbReference type="GO" id="GO:0019901">
    <property type="term" value="F:protein kinase binding"/>
    <property type="evidence" value="ECO:0007669"/>
    <property type="project" value="InterPro"/>
</dbReference>
<sequence length="397" mass="45027">MFSLLSAFQCPRCPEGALDGSSLFVEASSITMGYFLLVHADLFYLVSYINISWSSFPLISGQNSMMKHTHGWCQTPPSVTVRINPTTRTLQLRRSLWLKRPNQQEGQQGKEGALRDKLTCGPKLVIQRQEMAAFFKLFDDDLIQDFLWMDCCCKITDKYLLAMTFVYFKRARLSVSEHTRINFFIALYLANTMEEDEEESKYEIFPWALGKTWRKHFPGFLKQRDKLWARMEYRAAVSRRCCEEVMGIVPSHFLWQRQRAEHHSGAQRQYSDREDVRMPRGPSATPTHCVLCAKQSSCLDPGLPTPSSSSSTSSTTHCVLCAKQSSCLDPGLLTCSSPMPFPGSLCLEATPSRGPAPRRPCRRTRAQHSCGSTGPASRRRCSSPGKEDASMDWINEE</sequence>
<evidence type="ECO:0000256" key="1">
    <source>
        <dbReference type="ARBA" id="ARBA00010932"/>
    </source>
</evidence>
<dbReference type="OrthoDB" id="9442170at2759"/>
<evidence type="ECO:0000313" key="5">
    <source>
        <dbReference type="Proteomes" id="UP001152622"/>
    </source>
</evidence>
<dbReference type="PANTHER" id="PTHR31545">
    <property type="entry name" value="SEEDY PROTEIN A/C FAMILY MEMBER"/>
    <property type="match status" value="1"/>
</dbReference>
<dbReference type="PANTHER" id="PTHR31545:SF4">
    <property type="entry name" value="SPEEDY PROTEIN A"/>
    <property type="match status" value="1"/>
</dbReference>
<accession>A0A9Q1FMR5</accession>
<dbReference type="InterPro" id="IPR020984">
    <property type="entry name" value="Speedy"/>
</dbReference>
<dbReference type="InterPro" id="IPR052316">
    <property type="entry name" value="Speedy-Ringo_regulator"/>
</dbReference>